<reference evidence="2" key="1">
    <citation type="submission" date="2015-09" db="EMBL/GenBank/DDBJ databases">
        <authorList>
            <person name="Fill T.P."/>
            <person name="Baretta J.F."/>
            <person name="de Almeida L.G."/>
            <person name="Rocha M."/>
            <person name="de Souza D.H."/>
            <person name="Malavazi I."/>
            <person name="Cerdeira L.T."/>
            <person name="Hong H."/>
            <person name="Samborskyy M."/>
            <person name="de Vasconcelos A.T."/>
            <person name="Leadlay P."/>
            <person name="Rodrigues-Filho E."/>
        </authorList>
    </citation>
    <scope>NUCLEOTIDE SEQUENCE [LARGE SCALE GENOMIC DNA]</scope>
    <source>
        <strain evidence="2">LaBioMMi 136</strain>
    </source>
</reference>
<dbReference type="AlphaFoldDB" id="A0A1S9RZU0"/>
<dbReference type="Proteomes" id="UP000190744">
    <property type="component" value="Unassembled WGS sequence"/>
</dbReference>
<accession>A0A1S9RZU0</accession>
<protein>
    <submittedName>
        <fullName evidence="1">Uncharacterized protein</fullName>
    </submittedName>
</protein>
<sequence length="159" mass="18744">MPWLGARDGLKDLTVQATNRLLAYSNETKDSLGRYAYEHRRNDAINWDDRLEKDIATLEHNLNVQCMFDFREQWKVRLASHDYDEEKERQIKPFADKAEAMLVEWKDNTIEGLKQRRSGFSSDSITDWHYEYERAMDDLADWVADMNDDINDGSDSDSE</sequence>
<evidence type="ECO:0000313" key="2">
    <source>
        <dbReference type="Proteomes" id="UP000190744"/>
    </source>
</evidence>
<name>A0A1S9RZU0_PENBI</name>
<proteinExistence type="predicted"/>
<comment type="caution">
    <text evidence="1">The sequence shown here is derived from an EMBL/GenBank/DDBJ whole genome shotgun (WGS) entry which is preliminary data.</text>
</comment>
<evidence type="ECO:0000313" key="1">
    <source>
        <dbReference type="EMBL" id="OOQ90851.1"/>
    </source>
</evidence>
<dbReference type="EMBL" id="LJBN01000035">
    <property type="protein sequence ID" value="OOQ90851.1"/>
    <property type="molecule type" value="Genomic_DNA"/>
</dbReference>
<gene>
    <name evidence="1" type="ORF">PEBR_02876</name>
</gene>
<organism evidence="1 2">
    <name type="scientific">Penicillium brasilianum</name>
    <dbReference type="NCBI Taxonomy" id="104259"/>
    <lineage>
        <taxon>Eukaryota</taxon>
        <taxon>Fungi</taxon>
        <taxon>Dikarya</taxon>
        <taxon>Ascomycota</taxon>
        <taxon>Pezizomycotina</taxon>
        <taxon>Eurotiomycetes</taxon>
        <taxon>Eurotiomycetidae</taxon>
        <taxon>Eurotiales</taxon>
        <taxon>Aspergillaceae</taxon>
        <taxon>Penicillium</taxon>
    </lineage>
</organism>